<sequence length="227" mass="23880">MTLSSEPQNLVHDLLEALTTLKDDTEAAAGSTAAIGVANTTPTEERTTAATHNARRQMHLSRSSSANDMVVQETDEQSPMESDASKVPGAEGKAAAADKVDEAAKKKKPLLSKSLICKLLAEFVRSYAGCAKLVTEHHYAAGANEKITEECSALAYMLDQLVCSSMATDKDTAGHVRVLIAALASCNHAPDAQTILVTEVGVEWEAWGGCVVGGLRWVCSGRPGVGV</sequence>
<proteinExistence type="predicted"/>
<protein>
    <submittedName>
        <fullName evidence="2">E3 ubiquitin-protein ligase HUWE1</fullName>
    </submittedName>
</protein>
<accession>A0A8J5CTP2</accession>
<dbReference type="OrthoDB" id="8068875at2759"/>
<organism evidence="2 3">
    <name type="scientific">Chionoecetes opilio</name>
    <name type="common">Atlantic snow crab</name>
    <name type="synonym">Cancer opilio</name>
    <dbReference type="NCBI Taxonomy" id="41210"/>
    <lineage>
        <taxon>Eukaryota</taxon>
        <taxon>Metazoa</taxon>
        <taxon>Ecdysozoa</taxon>
        <taxon>Arthropoda</taxon>
        <taxon>Crustacea</taxon>
        <taxon>Multicrustacea</taxon>
        <taxon>Malacostraca</taxon>
        <taxon>Eumalacostraca</taxon>
        <taxon>Eucarida</taxon>
        <taxon>Decapoda</taxon>
        <taxon>Pleocyemata</taxon>
        <taxon>Brachyura</taxon>
        <taxon>Eubrachyura</taxon>
        <taxon>Majoidea</taxon>
        <taxon>Majidae</taxon>
        <taxon>Chionoecetes</taxon>
    </lineage>
</organism>
<dbReference type="AlphaFoldDB" id="A0A8J5CTP2"/>
<comment type="caution">
    <text evidence="2">The sequence shown here is derived from an EMBL/GenBank/DDBJ whole genome shotgun (WGS) entry which is preliminary data.</text>
</comment>
<feature type="region of interest" description="Disordered" evidence="1">
    <location>
        <begin position="42"/>
        <end position="93"/>
    </location>
</feature>
<name>A0A8J5CTP2_CHIOP</name>
<reference evidence="2" key="1">
    <citation type="submission" date="2020-07" db="EMBL/GenBank/DDBJ databases">
        <title>The High-quality genome of the commercially important snow crab, Chionoecetes opilio.</title>
        <authorList>
            <person name="Jeong J.-H."/>
            <person name="Ryu S."/>
        </authorList>
    </citation>
    <scope>NUCLEOTIDE SEQUENCE</scope>
    <source>
        <strain evidence="2">MADBK_172401_WGS</strain>
        <tissue evidence="2">Digestive gland</tissue>
    </source>
</reference>
<keyword evidence="3" id="KW-1185">Reference proteome</keyword>
<evidence type="ECO:0000313" key="3">
    <source>
        <dbReference type="Proteomes" id="UP000770661"/>
    </source>
</evidence>
<evidence type="ECO:0000256" key="1">
    <source>
        <dbReference type="SAM" id="MobiDB-lite"/>
    </source>
</evidence>
<evidence type="ECO:0000313" key="2">
    <source>
        <dbReference type="EMBL" id="KAG0720225.1"/>
    </source>
</evidence>
<gene>
    <name evidence="2" type="primary">Huwe1_0</name>
    <name evidence="2" type="ORF">GWK47_048937</name>
</gene>
<dbReference type="EMBL" id="JACEEZ010013206">
    <property type="protein sequence ID" value="KAG0720225.1"/>
    <property type="molecule type" value="Genomic_DNA"/>
</dbReference>
<dbReference type="Proteomes" id="UP000770661">
    <property type="component" value="Unassembled WGS sequence"/>
</dbReference>